<dbReference type="AlphaFoldDB" id="A0A9P6G6S2"/>
<accession>A0A9P6G6S2</accession>
<dbReference type="Proteomes" id="UP000756921">
    <property type="component" value="Unassembled WGS sequence"/>
</dbReference>
<feature type="region of interest" description="Disordered" evidence="1">
    <location>
        <begin position="1"/>
        <end position="30"/>
    </location>
</feature>
<evidence type="ECO:0000256" key="1">
    <source>
        <dbReference type="SAM" id="MobiDB-lite"/>
    </source>
</evidence>
<name>A0A9P6G6S2_9PLEO</name>
<evidence type="ECO:0000313" key="2">
    <source>
        <dbReference type="EMBL" id="KAF9729899.1"/>
    </source>
</evidence>
<organism evidence="2 3">
    <name type="scientific">Paraphaeosphaeria minitans</name>
    <dbReference type="NCBI Taxonomy" id="565426"/>
    <lineage>
        <taxon>Eukaryota</taxon>
        <taxon>Fungi</taxon>
        <taxon>Dikarya</taxon>
        <taxon>Ascomycota</taxon>
        <taxon>Pezizomycotina</taxon>
        <taxon>Dothideomycetes</taxon>
        <taxon>Pleosporomycetidae</taxon>
        <taxon>Pleosporales</taxon>
        <taxon>Massarineae</taxon>
        <taxon>Didymosphaeriaceae</taxon>
        <taxon>Paraphaeosphaeria</taxon>
    </lineage>
</organism>
<evidence type="ECO:0000313" key="3">
    <source>
        <dbReference type="Proteomes" id="UP000756921"/>
    </source>
</evidence>
<proteinExistence type="predicted"/>
<keyword evidence="3" id="KW-1185">Reference proteome</keyword>
<comment type="caution">
    <text evidence="2">The sequence shown here is derived from an EMBL/GenBank/DDBJ whole genome shotgun (WGS) entry which is preliminary data.</text>
</comment>
<sequence length="101" mass="11104">MRSRSPRAPLSHPAHLRLTPRTSVSPCAPPSHPAHLRLTLRTFVSPCAPSSHPAHLPSHPPLTLRTSLRTAYARAAVGELEKLANKMLLNYHWVVPNASIE</sequence>
<dbReference type="EMBL" id="WJXW01000015">
    <property type="protein sequence ID" value="KAF9729899.1"/>
    <property type="molecule type" value="Genomic_DNA"/>
</dbReference>
<protein>
    <submittedName>
        <fullName evidence="2">Uncharacterized protein</fullName>
    </submittedName>
</protein>
<reference evidence="2" key="1">
    <citation type="journal article" date="2020" name="Mol. Plant Microbe Interact.">
        <title>Genome Sequence of the Biocontrol Agent Coniothyrium minitans strain Conio (IMI 134523).</title>
        <authorList>
            <person name="Patel D."/>
            <person name="Shittu T.A."/>
            <person name="Baroncelli R."/>
            <person name="Muthumeenakshi S."/>
            <person name="Osborne T.H."/>
            <person name="Janganan T.K."/>
            <person name="Sreenivasaprasad S."/>
        </authorList>
    </citation>
    <scope>NUCLEOTIDE SEQUENCE</scope>
    <source>
        <strain evidence="2">Conio</strain>
    </source>
</reference>
<gene>
    <name evidence="2" type="ORF">PMIN01_11832</name>
</gene>